<reference evidence="2" key="1">
    <citation type="submission" date="2017-02" db="EMBL/GenBank/DDBJ databases">
        <authorList>
            <person name="Daims H."/>
        </authorList>
    </citation>
    <scope>NUCLEOTIDE SEQUENCE [LARGE SCALE GENOMIC DNA]</scope>
</reference>
<dbReference type="AlphaFoldDB" id="A0A1R4H685"/>
<dbReference type="Proteomes" id="UP000195442">
    <property type="component" value="Unassembled WGS sequence"/>
</dbReference>
<keyword evidence="2" id="KW-1185">Reference proteome</keyword>
<evidence type="ECO:0000313" key="2">
    <source>
        <dbReference type="Proteomes" id="UP000195442"/>
    </source>
</evidence>
<organism evidence="1 2">
    <name type="scientific">Crenothrix polyspora</name>
    <dbReference type="NCBI Taxonomy" id="360316"/>
    <lineage>
        <taxon>Bacteria</taxon>
        <taxon>Pseudomonadati</taxon>
        <taxon>Pseudomonadota</taxon>
        <taxon>Gammaproteobacteria</taxon>
        <taxon>Methylococcales</taxon>
        <taxon>Crenotrichaceae</taxon>
        <taxon>Crenothrix</taxon>
    </lineage>
</organism>
<name>A0A1R4H685_9GAMM</name>
<evidence type="ECO:0000313" key="1">
    <source>
        <dbReference type="EMBL" id="SJM91775.1"/>
    </source>
</evidence>
<dbReference type="EMBL" id="FUKJ01000157">
    <property type="protein sequence ID" value="SJM91775.1"/>
    <property type="molecule type" value="Genomic_DNA"/>
</dbReference>
<gene>
    <name evidence="1" type="ORF">CRENPOLYSF2_240004</name>
</gene>
<protein>
    <recommendedName>
        <fullName evidence="3">PEP-CTERM protein-sorting domain-containing protein</fullName>
    </recommendedName>
</protein>
<accession>A0A1R4H685</accession>
<dbReference type="RefSeq" id="WP_087146675.1">
    <property type="nucleotide sequence ID" value="NZ_FUKJ01000157.1"/>
</dbReference>
<sequence>MQQRGFKYIFAVMLMLLVIKPALATVIYVNSFQKNSIATEWPLFVNNVTGFTIANTLLENDPSVTFVNTVFNNPFEFTAILSTSNSTLPLLSLILDATDELDGDNQLKADCINPPGILWPTSNLCNDLLYKKVSFTNTCCYFDAPIYNNPDTLNFRFWSSIVNHKDWDIMLEKNVEHPVVPEPAPVGLLGVSIVGLASLQQRNKNKLI</sequence>
<proteinExistence type="predicted"/>
<evidence type="ECO:0008006" key="3">
    <source>
        <dbReference type="Google" id="ProtNLM"/>
    </source>
</evidence>